<organism evidence="7 8">
    <name type="scientific">Neptuniibacter pectenicola</name>
    <dbReference type="NCBI Taxonomy" id="1806669"/>
    <lineage>
        <taxon>Bacteria</taxon>
        <taxon>Pseudomonadati</taxon>
        <taxon>Pseudomonadota</taxon>
        <taxon>Gammaproteobacteria</taxon>
        <taxon>Oceanospirillales</taxon>
        <taxon>Oceanospirillaceae</taxon>
        <taxon>Neptuniibacter</taxon>
    </lineage>
</organism>
<keyword evidence="5 7" id="KW-0326">Glycosidase</keyword>
<dbReference type="InterPro" id="IPR050226">
    <property type="entry name" value="NagZ_Beta-hexosaminidase"/>
</dbReference>
<comment type="similarity">
    <text evidence="2">Belongs to the glycosyl hydrolase 3 family.</text>
</comment>
<dbReference type="InterPro" id="IPR001764">
    <property type="entry name" value="Glyco_hydro_3_N"/>
</dbReference>
<sequence>MMQASLFLDLDGIELTSAESKLLQHPLIGGVILFGRNTESASQVKVLVKQIRELRPDVIISIDQEGGRVQRLKEGVTLLPPVQCVYDLFNVDKAEGARAAAQLGYLMAAEMRLLDIDLSFAPVLDVDYGRNTVIGNRAFATDYQAVTPLSEAYISGMADAGMAATGKHFPGHGWANADTHHGDAVDDRSFSQLWDTDMQPFKRAIDNGMEAMMFAHVLYPECDAAPAGYSTFWMQKILRERLGFSGIIFSDDLSMKAAHSVGGYAQRAERALQAGCQAILCCNDRTGTMEILAYLETSGCTPLPELVKLKGSDWTVEHERLASARLLAKKLMDNGK</sequence>
<keyword evidence="4 7" id="KW-0378">Hydrolase</keyword>
<dbReference type="InterPro" id="IPR017853">
    <property type="entry name" value="GH"/>
</dbReference>
<evidence type="ECO:0000313" key="7">
    <source>
        <dbReference type="EMBL" id="MEM5536282.1"/>
    </source>
</evidence>
<comment type="catalytic activity">
    <reaction evidence="1">
        <text>Hydrolysis of terminal non-reducing N-acetyl-D-hexosamine residues in N-acetyl-beta-D-hexosaminides.</text>
        <dbReference type="EC" id="3.2.1.52"/>
    </reaction>
</comment>
<dbReference type="GO" id="GO:0004563">
    <property type="term" value="F:beta-N-acetylhexosaminidase activity"/>
    <property type="evidence" value="ECO:0007669"/>
    <property type="project" value="UniProtKB-EC"/>
</dbReference>
<evidence type="ECO:0000256" key="4">
    <source>
        <dbReference type="ARBA" id="ARBA00022801"/>
    </source>
</evidence>
<evidence type="ECO:0000256" key="2">
    <source>
        <dbReference type="ARBA" id="ARBA00005336"/>
    </source>
</evidence>
<dbReference type="PANTHER" id="PTHR30480">
    <property type="entry name" value="BETA-HEXOSAMINIDASE-RELATED"/>
    <property type="match status" value="1"/>
</dbReference>
<evidence type="ECO:0000256" key="1">
    <source>
        <dbReference type="ARBA" id="ARBA00001231"/>
    </source>
</evidence>
<dbReference type="EC" id="3.2.1.52" evidence="3"/>
<dbReference type="InterPro" id="IPR036962">
    <property type="entry name" value="Glyco_hydro_3_N_sf"/>
</dbReference>
<dbReference type="RefSeq" id="WP_342854222.1">
    <property type="nucleotide sequence ID" value="NZ_JBBMRA010000005.1"/>
</dbReference>
<dbReference type="PANTHER" id="PTHR30480:SF13">
    <property type="entry name" value="BETA-HEXOSAMINIDASE"/>
    <property type="match status" value="1"/>
</dbReference>
<name>A0ABU9TRD0_9GAMM</name>
<keyword evidence="8" id="KW-1185">Reference proteome</keyword>
<comment type="caution">
    <text evidence="7">The sequence shown here is derived from an EMBL/GenBank/DDBJ whole genome shotgun (WGS) entry which is preliminary data.</text>
</comment>
<dbReference type="SUPFAM" id="SSF51445">
    <property type="entry name" value="(Trans)glycosidases"/>
    <property type="match status" value="1"/>
</dbReference>
<dbReference type="PROSITE" id="PS00775">
    <property type="entry name" value="GLYCOSYL_HYDROL_F3"/>
    <property type="match status" value="1"/>
</dbReference>
<dbReference type="InterPro" id="IPR019800">
    <property type="entry name" value="Glyco_hydro_3_AS"/>
</dbReference>
<dbReference type="EMBL" id="JBBMRA010000005">
    <property type="protein sequence ID" value="MEM5536282.1"/>
    <property type="molecule type" value="Genomic_DNA"/>
</dbReference>
<accession>A0ABU9TRD0</accession>
<evidence type="ECO:0000313" key="8">
    <source>
        <dbReference type="Proteomes" id="UP001449225"/>
    </source>
</evidence>
<feature type="domain" description="Glycoside hydrolase family 3 N-terminal" evidence="6">
    <location>
        <begin position="15"/>
        <end position="294"/>
    </location>
</feature>
<reference evidence="7 8" key="1">
    <citation type="submission" date="2024-03" db="EMBL/GenBank/DDBJ databases">
        <title>Community enrichment and isolation of bacterial strains for fucoidan degradation.</title>
        <authorList>
            <person name="Sichert A."/>
        </authorList>
    </citation>
    <scope>NUCLEOTIDE SEQUENCE [LARGE SCALE GENOMIC DNA]</scope>
    <source>
        <strain evidence="7 8">AS76</strain>
    </source>
</reference>
<evidence type="ECO:0000259" key="6">
    <source>
        <dbReference type="Pfam" id="PF00933"/>
    </source>
</evidence>
<dbReference type="Proteomes" id="UP001449225">
    <property type="component" value="Unassembled WGS sequence"/>
</dbReference>
<protein>
    <recommendedName>
        <fullName evidence="3">beta-N-acetylhexosaminidase</fullName>
        <ecNumber evidence="3">3.2.1.52</ecNumber>
    </recommendedName>
</protein>
<evidence type="ECO:0000256" key="5">
    <source>
        <dbReference type="ARBA" id="ARBA00023295"/>
    </source>
</evidence>
<gene>
    <name evidence="7" type="primary">nagZ</name>
    <name evidence="7" type="ORF">WNY58_07740</name>
</gene>
<evidence type="ECO:0000256" key="3">
    <source>
        <dbReference type="ARBA" id="ARBA00012663"/>
    </source>
</evidence>
<dbReference type="NCBIfam" id="NF003740">
    <property type="entry name" value="PRK05337.1"/>
    <property type="match status" value="1"/>
</dbReference>
<dbReference type="Gene3D" id="3.20.20.300">
    <property type="entry name" value="Glycoside hydrolase, family 3, N-terminal domain"/>
    <property type="match status" value="1"/>
</dbReference>
<proteinExistence type="inferred from homology"/>
<dbReference type="Pfam" id="PF00933">
    <property type="entry name" value="Glyco_hydro_3"/>
    <property type="match status" value="1"/>
</dbReference>